<gene>
    <name evidence="3" type="ORF">C5L14_04890</name>
</gene>
<keyword evidence="2" id="KW-0812">Transmembrane</keyword>
<reference evidence="3 4" key="1">
    <citation type="submission" date="2018-02" db="EMBL/GenBank/DDBJ databases">
        <title>Whole genome sequencing of endophytic bacterium.</title>
        <authorList>
            <person name="Eedara R."/>
            <person name="Podile A.R."/>
        </authorList>
    </citation>
    <scope>NUCLEOTIDE SEQUENCE [LARGE SCALE GENOMIC DNA]</scope>
    <source>
        <strain evidence="3 4">RP1T</strain>
    </source>
</reference>
<evidence type="ECO:0000256" key="2">
    <source>
        <dbReference type="SAM" id="Phobius"/>
    </source>
</evidence>
<evidence type="ECO:0000256" key="1">
    <source>
        <dbReference type="SAM" id="MobiDB-lite"/>
    </source>
</evidence>
<evidence type="ECO:0000313" key="4">
    <source>
        <dbReference type="Proteomes" id="UP000237682"/>
    </source>
</evidence>
<keyword evidence="2" id="KW-1133">Transmembrane helix</keyword>
<comment type="caution">
    <text evidence="3">The sequence shown here is derived from an EMBL/GenBank/DDBJ whole genome shotgun (WGS) entry which is preliminary data.</text>
</comment>
<protein>
    <submittedName>
        <fullName evidence="3">Uncharacterized protein</fullName>
    </submittedName>
</protein>
<dbReference type="AlphaFoldDB" id="A0A2S9QGT5"/>
<evidence type="ECO:0000313" key="3">
    <source>
        <dbReference type="EMBL" id="PRH88576.1"/>
    </source>
</evidence>
<keyword evidence="2" id="KW-0472">Membrane</keyword>
<feature type="region of interest" description="Disordered" evidence="1">
    <location>
        <begin position="36"/>
        <end position="63"/>
    </location>
</feature>
<dbReference type="EMBL" id="PUEJ01000002">
    <property type="protein sequence ID" value="PRH88576.1"/>
    <property type="molecule type" value="Genomic_DNA"/>
</dbReference>
<name>A0A2S9QGT5_9HYPH</name>
<proteinExistence type="predicted"/>
<sequence length="63" mass="6344">MAGVPAFIAAGEEPALYLALAFAGAVVARISAVASNGRSREKSRSGSKGRGWLGAKRAELGGQ</sequence>
<organism evidence="3 4">
    <name type="scientific">Labrys okinawensis</name>
    <dbReference type="NCBI Taxonomy" id="346911"/>
    <lineage>
        <taxon>Bacteria</taxon>
        <taxon>Pseudomonadati</taxon>
        <taxon>Pseudomonadota</taxon>
        <taxon>Alphaproteobacteria</taxon>
        <taxon>Hyphomicrobiales</taxon>
        <taxon>Xanthobacteraceae</taxon>
        <taxon>Labrys</taxon>
    </lineage>
</organism>
<keyword evidence="4" id="KW-1185">Reference proteome</keyword>
<feature type="transmembrane region" description="Helical" evidence="2">
    <location>
        <begin position="15"/>
        <end position="34"/>
    </location>
</feature>
<accession>A0A2S9QGT5</accession>
<dbReference type="Proteomes" id="UP000237682">
    <property type="component" value="Unassembled WGS sequence"/>
</dbReference>